<keyword evidence="3" id="KW-1185">Reference proteome</keyword>
<dbReference type="AlphaFoldDB" id="A0A6A0B8N0"/>
<protein>
    <submittedName>
        <fullName evidence="2">Uncharacterized protein</fullName>
    </submittedName>
</protein>
<keyword evidence="1" id="KW-0472">Membrane</keyword>
<dbReference type="Proteomes" id="UP000480303">
    <property type="component" value="Unassembled WGS sequence"/>
</dbReference>
<comment type="caution">
    <text evidence="2">The sequence shown here is derived from an EMBL/GenBank/DDBJ whole genome shotgun (WGS) entry which is preliminary data.</text>
</comment>
<feature type="transmembrane region" description="Helical" evidence="1">
    <location>
        <begin position="96"/>
        <end position="119"/>
    </location>
</feature>
<evidence type="ECO:0000313" key="2">
    <source>
        <dbReference type="EMBL" id="GFH41682.1"/>
    </source>
</evidence>
<sequence length="145" mass="16917">MLKYLFKKNIKTDSDYKKNLLLTCLNVVMLEMMFVIFAIMSTGERQRGVWGGVVGSGSFLIGYVIWIIRLLLSPKRLRAARLRCTDERRKLLEQKVYTHIGIFMMSLLIILSLVSLLWQPVVLEPVPMIVLLYLILGYRIIRLRK</sequence>
<dbReference type="RefSeq" id="WP_172207363.1">
    <property type="nucleotide sequence ID" value="NZ_BLLI01000003.1"/>
</dbReference>
<gene>
    <name evidence="2" type="ORF">Hs30E_02330</name>
</gene>
<feature type="transmembrane region" description="Helical" evidence="1">
    <location>
        <begin position="125"/>
        <end position="141"/>
    </location>
</feature>
<keyword evidence="1" id="KW-0812">Transmembrane</keyword>
<organism evidence="2 3">
    <name type="scientific">Pseudolactococcus hodotermopsidis</name>
    <dbReference type="NCBI Taxonomy" id="2709157"/>
    <lineage>
        <taxon>Bacteria</taxon>
        <taxon>Bacillati</taxon>
        <taxon>Bacillota</taxon>
        <taxon>Bacilli</taxon>
        <taxon>Lactobacillales</taxon>
        <taxon>Streptococcaceae</taxon>
        <taxon>Pseudolactococcus</taxon>
    </lineage>
</organism>
<accession>A0A6A0B8N0</accession>
<evidence type="ECO:0000256" key="1">
    <source>
        <dbReference type="SAM" id="Phobius"/>
    </source>
</evidence>
<evidence type="ECO:0000313" key="3">
    <source>
        <dbReference type="Proteomes" id="UP000480303"/>
    </source>
</evidence>
<keyword evidence="1" id="KW-1133">Transmembrane helix</keyword>
<reference evidence="2 3" key="1">
    <citation type="submission" date="2020-02" db="EMBL/GenBank/DDBJ databases">
        <title>Draft genome sequence of Lactococcus sp. Hs30E4-3.</title>
        <authorList>
            <person name="Noda S."/>
            <person name="Yuki M."/>
            <person name="Ohkuma M."/>
        </authorList>
    </citation>
    <scope>NUCLEOTIDE SEQUENCE [LARGE SCALE GENOMIC DNA]</scope>
    <source>
        <strain evidence="2 3">Hs30E4-3</strain>
    </source>
</reference>
<name>A0A6A0B8N0_9LACT</name>
<proteinExistence type="predicted"/>
<feature type="transmembrane region" description="Helical" evidence="1">
    <location>
        <begin position="49"/>
        <end position="72"/>
    </location>
</feature>
<dbReference type="EMBL" id="BLLI01000003">
    <property type="protein sequence ID" value="GFH41682.1"/>
    <property type="molecule type" value="Genomic_DNA"/>
</dbReference>
<feature type="transmembrane region" description="Helical" evidence="1">
    <location>
        <begin position="20"/>
        <end position="43"/>
    </location>
</feature>